<dbReference type="Proteomes" id="UP001293593">
    <property type="component" value="Unassembled WGS sequence"/>
</dbReference>
<accession>A0AAE1MFE1</accession>
<dbReference type="Pfam" id="PF12776">
    <property type="entry name" value="Myb_DNA-bind_3"/>
    <property type="match status" value="1"/>
</dbReference>
<feature type="region of interest" description="Disordered" evidence="1">
    <location>
        <begin position="232"/>
        <end position="254"/>
    </location>
</feature>
<dbReference type="EMBL" id="JAWXYG010000009">
    <property type="protein sequence ID" value="KAK4263215.1"/>
    <property type="molecule type" value="Genomic_DNA"/>
</dbReference>
<proteinExistence type="predicted"/>
<name>A0AAE1MFE1_9FABA</name>
<protein>
    <recommendedName>
        <fullName evidence="2">Myb/SANT-like domain-containing protein</fullName>
    </recommendedName>
</protein>
<dbReference type="PANTHER" id="PTHR31704">
    <property type="entry name" value="MYB/SANT-LIKE DNA-BINDING DOMAIN PROTEIN-RELATED"/>
    <property type="match status" value="1"/>
</dbReference>
<reference evidence="3" key="1">
    <citation type="submission" date="2023-10" db="EMBL/GenBank/DDBJ databases">
        <title>Chromosome-level genome of the transformable northern wattle, Acacia crassicarpa.</title>
        <authorList>
            <person name="Massaro I."/>
            <person name="Sinha N.R."/>
            <person name="Poethig S."/>
            <person name="Leichty A.R."/>
        </authorList>
    </citation>
    <scope>NUCLEOTIDE SEQUENCE</scope>
    <source>
        <strain evidence="3">Acra3RX</strain>
        <tissue evidence="3">Leaf</tissue>
    </source>
</reference>
<evidence type="ECO:0000259" key="2">
    <source>
        <dbReference type="Pfam" id="PF12776"/>
    </source>
</evidence>
<comment type="caution">
    <text evidence="3">The sequence shown here is derived from an EMBL/GenBank/DDBJ whole genome shotgun (WGS) entry which is preliminary data.</text>
</comment>
<sequence>MSSRSRIRLKIPMDNMQPEELIGKMIDCKRNMSADRGRATWDVSCTEIFIQECIEQIYKTQRKGSSFTKEGWNNILAGFNEKAGKSYDNKQLKNKFGSLKKEWKAWDKLFSKETDIVFDYARNMVIAEDKWWERKTKENLAYAKYRYNGMKFVKELQILFKDVMTLREKMFTPSSTQQMSLGDDVYRPTMDLEESLGDNEEELQRTNMGGSVQVPIDLKGITLTTNTQCSAPSGLRNIGKRKRGEGSDASKEEKIPPLKQIADALSMIAITSKDRADALKKIYNNDKVILEGTKKELSRKQKKSLLISLIDEEITEYKQVGVLMAQYMMHYACKKSCRTSKQT</sequence>
<feature type="compositionally biased region" description="Basic and acidic residues" evidence="1">
    <location>
        <begin position="244"/>
        <end position="254"/>
    </location>
</feature>
<feature type="domain" description="Myb/SANT-like" evidence="2">
    <location>
        <begin position="40"/>
        <end position="134"/>
    </location>
</feature>
<keyword evidence="4" id="KW-1185">Reference proteome</keyword>
<organism evidence="3 4">
    <name type="scientific">Acacia crassicarpa</name>
    <name type="common">northern wattle</name>
    <dbReference type="NCBI Taxonomy" id="499986"/>
    <lineage>
        <taxon>Eukaryota</taxon>
        <taxon>Viridiplantae</taxon>
        <taxon>Streptophyta</taxon>
        <taxon>Embryophyta</taxon>
        <taxon>Tracheophyta</taxon>
        <taxon>Spermatophyta</taxon>
        <taxon>Magnoliopsida</taxon>
        <taxon>eudicotyledons</taxon>
        <taxon>Gunneridae</taxon>
        <taxon>Pentapetalae</taxon>
        <taxon>rosids</taxon>
        <taxon>fabids</taxon>
        <taxon>Fabales</taxon>
        <taxon>Fabaceae</taxon>
        <taxon>Caesalpinioideae</taxon>
        <taxon>mimosoid clade</taxon>
        <taxon>Acacieae</taxon>
        <taxon>Acacia</taxon>
    </lineage>
</organism>
<gene>
    <name evidence="3" type="ORF">QN277_028660</name>
</gene>
<dbReference type="PANTHER" id="PTHR31704:SF49">
    <property type="entry name" value="MYB_SANT-LIKE DOMAIN-CONTAINING PROTEIN"/>
    <property type="match status" value="1"/>
</dbReference>
<evidence type="ECO:0000256" key="1">
    <source>
        <dbReference type="SAM" id="MobiDB-lite"/>
    </source>
</evidence>
<evidence type="ECO:0000313" key="3">
    <source>
        <dbReference type="EMBL" id="KAK4263215.1"/>
    </source>
</evidence>
<evidence type="ECO:0000313" key="4">
    <source>
        <dbReference type="Proteomes" id="UP001293593"/>
    </source>
</evidence>
<dbReference type="AlphaFoldDB" id="A0AAE1MFE1"/>
<dbReference type="InterPro" id="IPR024752">
    <property type="entry name" value="Myb/SANT-like_dom"/>
</dbReference>